<gene>
    <name evidence="1" type="ORF">LZC95_27910</name>
</gene>
<dbReference type="RefSeq" id="WP_394840888.1">
    <property type="nucleotide sequence ID" value="NZ_CP089982.1"/>
</dbReference>
<accession>A0ABZ2JZU6</accession>
<evidence type="ECO:0000313" key="2">
    <source>
        <dbReference type="Proteomes" id="UP001379533"/>
    </source>
</evidence>
<sequence length="489" mass="53691">MSTHVTESMIRAADRALAQHPEFGDSSAISTLVTERYKFGLDLFAPALPGVARALPILETWEESTTNALFADPLIQFSIERAFESLANGEPATSPHELERWLGVATASFARGGRLGLVQDQMNRPWPVAKGKTYLWDLPAANPVTSELERNFREHFMTGRDVQVEFVAPDERTAGAVDRACSLFGELLPETADSVFRHVSAMALAVMRAGGGRLLTGSAGDGVPGTVILSSEEIDNPWDTAAHLLHEGLHEKFADITRFASLIRDNVPVGFPWRADEEGFTLARALSAFHVYVHFVLYESAVRCYGARLTGRYGSLDAHPVSAHAMSVVRTGSGPYARGAERCRYLGKQLSTTWAAHLTSAGQRFVHWLLECIEPIGVTESPPVRLTGEAPPIVRVSRAVGYRKNPHLKERPLENEGLLFAFAPEMPRVQLLTLNSWIISELCDGSTMEAIGERYFDIVGARLTPAEAQQQLALGLQQLERGRVIEKVP</sequence>
<dbReference type="InterPro" id="IPR026337">
    <property type="entry name" value="AKG_HExxH"/>
</dbReference>
<evidence type="ECO:0000313" key="1">
    <source>
        <dbReference type="EMBL" id="WXA90275.1"/>
    </source>
</evidence>
<proteinExistence type="predicted"/>
<name>A0ABZ2JZU6_9BACT</name>
<protein>
    <submittedName>
        <fullName evidence="1">HEXXH motif-containing putative peptide modification protein</fullName>
    </submittedName>
</protein>
<dbReference type="Proteomes" id="UP001379533">
    <property type="component" value="Chromosome"/>
</dbReference>
<organism evidence="1 2">
    <name type="scientific">Pendulispora brunnea</name>
    <dbReference type="NCBI Taxonomy" id="2905690"/>
    <lineage>
        <taxon>Bacteria</taxon>
        <taxon>Pseudomonadati</taxon>
        <taxon>Myxococcota</taxon>
        <taxon>Myxococcia</taxon>
        <taxon>Myxococcales</taxon>
        <taxon>Sorangiineae</taxon>
        <taxon>Pendulisporaceae</taxon>
        <taxon>Pendulispora</taxon>
    </lineage>
</organism>
<dbReference type="NCBIfam" id="TIGR04267">
    <property type="entry name" value="mod_HExxH"/>
    <property type="match status" value="1"/>
</dbReference>
<reference evidence="1 2" key="1">
    <citation type="submission" date="2021-12" db="EMBL/GenBank/DDBJ databases">
        <title>Discovery of the Pendulisporaceae a myxobacterial family with distinct sporulation behavior and unique specialized metabolism.</title>
        <authorList>
            <person name="Garcia R."/>
            <person name="Popoff A."/>
            <person name="Bader C.D."/>
            <person name="Loehr J."/>
            <person name="Walesch S."/>
            <person name="Walt C."/>
            <person name="Boldt J."/>
            <person name="Bunk B."/>
            <person name="Haeckl F.J.F.P.J."/>
            <person name="Gunesch A.P."/>
            <person name="Birkelbach J."/>
            <person name="Nuebel U."/>
            <person name="Pietschmann T."/>
            <person name="Bach T."/>
            <person name="Mueller R."/>
        </authorList>
    </citation>
    <scope>NUCLEOTIDE SEQUENCE [LARGE SCALE GENOMIC DNA]</scope>
    <source>
        <strain evidence="1 2">MSr12523</strain>
    </source>
</reference>
<dbReference type="EMBL" id="CP089982">
    <property type="protein sequence ID" value="WXA90275.1"/>
    <property type="molecule type" value="Genomic_DNA"/>
</dbReference>
<keyword evidence="2" id="KW-1185">Reference proteome</keyword>